<dbReference type="GO" id="GO:0034702">
    <property type="term" value="C:monoatomic ion channel complex"/>
    <property type="evidence" value="ECO:0007669"/>
    <property type="project" value="UniProtKB-KW"/>
</dbReference>
<feature type="transmembrane region" description="Helical" evidence="16">
    <location>
        <begin position="128"/>
        <end position="148"/>
    </location>
</feature>
<evidence type="ECO:0000256" key="6">
    <source>
        <dbReference type="ARBA" id="ARBA00022673"/>
    </source>
</evidence>
<keyword evidence="11 16" id="KW-1133">Transmembrane helix</keyword>
<evidence type="ECO:0000256" key="15">
    <source>
        <dbReference type="SAM" id="MobiDB-lite"/>
    </source>
</evidence>
<dbReference type="InterPro" id="IPR002048">
    <property type="entry name" value="EF_hand_dom"/>
</dbReference>
<dbReference type="GO" id="GO:0005774">
    <property type="term" value="C:vacuolar membrane"/>
    <property type="evidence" value="ECO:0007669"/>
    <property type="project" value="TreeGrafter"/>
</dbReference>
<evidence type="ECO:0000256" key="12">
    <source>
        <dbReference type="ARBA" id="ARBA00023065"/>
    </source>
</evidence>
<name>A0A6A6K342_HEVBR</name>
<comment type="caution">
    <text evidence="18">The sequence shown here is derived from an EMBL/GenBank/DDBJ whole genome shotgun (WGS) entry which is preliminary data.</text>
</comment>
<keyword evidence="9" id="KW-0106">Calcium</keyword>
<evidence type="ECO:0000256" key="11">
    <source>
        <dbReference type="ARBA" id="ARBA00022989"/>
    </source>
</evidence>
<keyword evidence="4" id="KW-0813">Transport</keyword>
<dbReference type="EMBL" id="JAAGAX010000020">
    <property type="protein sequence ID" value="KAF2283231.1"/>
    <property type="molecule type" value="Genomic_DNA"/>
</dbReference>
<keyword evidence="5" id="KW-0109">Calcium transport</keyword>
<evidence type="ECO:0000256" key="3">
    <source>
        <dbReference type="ARBA" id="ARBA00011738"/>
    </source>
</evidence>
<protein>
    <recommendedName>
        <fullName evidence="17">EF-hand domain-containing protein</fullName>
    </recommendedName>
</protein>
<evidence type="ECO:0000256" key="2">
    <source>
        <dbReference type="ARBA" id="ARBA00009286"/>
    </source>
</evidence>
<dbReference type="PROSITE" id="PS50222">
    <property type="entry name" value="EF_HAND_2"/>
    <property type="match status" value="1"/>
</dbReference>
<feature type="transmembrane region" description="Helical" evidence="16">
    <location>
        <begin position="160"/>
        <end position="181"/>
    </location>
</feature>
<evidence type="ECO:0000313" key="18">
    <source>
        <dbReference type="EMBL" id="KAF2283231.1"/>
    </source>
</evidence>
<evidence type="ECO:0000256" key="7">
    <source>
        <dbReference type="ARBA" id="ARBA00022692"/>
    </source>
</evidence>
<evidence type="ECO:0000256" key="4">
    <source>
        <dbReference type="ARBA" id="ARBA00022448"/>
    </source>
</evidence>
<keyword evidence="10" id="KW-0851">Voltage-gated channel</keyword>
<proteinExistence type="inferred from homology"/>
<dbReference type="FunFam" id="1.10.287.70:FF:000129">
    <property type="entry name" value="Two pore calcium channel protein 1"/>
    <property type="match status" value="1"/>
</dbReference>
<dbReference type="GO" id="GO:0005509">
    <property type="term" value="F:calcium ion binding"/>
    <property type="evidence" value="ECO:0007669"/>
    <property type="project" value="InterPro"/>
</dbReference>
<feature type="transmembrane region" description="Helical" evidence="16">
    <location>
        <begin position="417"/>
        <end position="434"/>
    </location>
</feature>
<dbReference type="InterPro" id="IPR005821">
    <property type="entry name" value="Ion_trans_dom"/>
</dbReference>
<evidence type="ECO:0000256" key="10">
    <source>
        <dbReference type="ARBA" id="ARBA00022882"/>
    </source>
</evidence>
<keyword evidence="13 16" id="KW-0472">Membrane</keyword>
<dbReference type="Proteomes" id="UP000467840">
    <property type="component" value="Unassembled WGS sequence"/>
</dbReference>
<dbReference type="FunFam" id="1.10.287.70:FF:000094">
    <property type="entry name" value="Two pore calcium channel protein 1"/>
    <property type="match status" value="1"/>
</dbReference>
<feature type="transmembrane region" description="Helical" evidence="16">
    <location>
        <begin position="285"/>
        <end position="311"/>
    </location>
</feature>
<evidence type="ECO:0000256" key="9">
    <source>
        <dbReference type="ARBA" id="ARBA00022837"/>
    </source>
</evidence>
<feature type="transmembrane region" description="Helical" evidence="16">
    <location>
        <begin position="482"/>
        <end position="501"/>
    </location>
</feature>
<sequence>MEKPLLGETSGDGSFKERDQTSTFNRRSDAITRGSRFQKAAALVDLAEDGVGLPEQILDQSNFESVAKFYFIYTQFDIVWTLNYFALIVLNFLEKPLWCLNYPAHSCENARDYYFLGQLPYLTAAESLIYEGITLVILIANIFFPISYEGSRIFWRNPLNLLKVICLSILVADLVVYSLYLSPVAIDSLPVRIAPYIRVILFILSIRDLQNGIIILAGMLGTYVNVLALWLLFLLFSSWLAYVMFEDTQQGKTVFTSYGTTLYQMFVLFTTSNNPDVWIPAYKDSRWYCLFFVLYVLLGCTLSQTWSLLLYDSFKGQLAKQVSASDSMRKRMLMKAFNLIDKYDSAKNIKREFELIFDELDDTRDFKINLEEFADLCNAIALRFQKEDVPSIFENCPSIYLSPFSENLKAFVRGPKFGYIISFILLVNLIAVIIETTDSLPSPGKNVKIDKIFGGIVNAGNPNLEDTDLADSDYILFNFNDYPNGMVTLFNLLVMGNWQIWMQSYKDLTGSSWSLAYFISFYLITVLLLLNLVVAFVLEAFFAEMELETSEQGEDKDERDARPRRRYVGAKTRSQRVDMLLHHMLSSELGQNQSSEP</sequence>
<comment type="subunit">
    <text evidence="3">Homodimer.</text>
</comment>
<keyword evidence="19" id="KW-1185">Reference proteome</keyword>
<evidence type="ECO:0000256" key="8">
    <source>
        <dbReference type="ARBA" id="ARBA00022737"/>
    </source>
</evidence>
<evidence type="ECO:0000256" key="5">
    <source>
        <dbReference type="ARBA" id="ARBA00022568"/>
    </source>
</evidence>
<comment type="similarity">
    <text evidence="2">Belongs to the calcium channel alpha-1 subunit (TC 1.A.1.11) family. Two pore calcium channel subfamily.</text>
</comment>
<dbReference type="InterPro" id="IPR044581">
    <property type="entry name" value="TPC1_plant"/>
</dbReference>
<dbReference type="GO" id="GO:0019722">
    <property type="term" value="P:calcium-mediated signaling"/>
    <property type="evidence" value="ECO:0007669"/>
    <property type="project" value="UniProtKB-ARBA"/>
</dbReference>
<dbReference type="GO" id="GO:0005245">
    <property type="term" value="F:voltage-gated calcium channel activity"/>
    <property type="evidence" value="ECO:0007669"/>
    <property type="project" value="InterPro"/>
</dbReference>
<evidence type="ECO:0000259" key="17">
    <source>
        <dbReference type="PROSITE" id="PS50222"/>
    </source>
</evidence>
<dbReference type="PANTHER" id="PTHR46988:SF2">
    <property type="entry name" value="TWO PORE CALCIUM CHANNEL PROTEIN 1"/>
    <property type="match status" value="1"/>
</dbReference>
<dbReference type="Pfam" id="PF00520">
    <property type="entry name" value="Ion_trans"/>
    <property type="match status" value="2"/>
</dbReference>
<dbReference type="GO" id="GO:0000325">
    <property type="term" value="C:plant-type vacuole"/>
    <property type="evidence" value="ECO:0007669"/>
    <property type="project" value="TreeGrafter"/>
</dbReference>
<dbReference type="PANTHER" id="PTHR46988">
    <property type="entry name" value="TWO PORE CALCIUM CHANNEL PROTEIN 1"/>
    <property type="match status" value="1"/>
</dbReference>
<feature type="region of interest" description="Disordered" evidence="15">
    <location>
        <begin position="1"/>
        <end position="26"/>
    </location>
</feature>
<evidence type="ECO:0000256" key="16">
    <source>
        <dbReference type="SAM" id="Phobius"/>
    </source>
</evidence>
<keyword evidence="8" id="KW-0677">Repeat</keyword>
<organism evidence="18 19">
    <name type="scientific">Hevea brasiliensis</name>
    <name type="common">Para rubber tree</name>
    <name type="synonym">Siphonia brasiliensis</name>
    <dbReference type="NCBI Taxonomy" id="3981"/>
    <lineage>
        <taxon>Eukaryota</taxon>
        <taxon>Viridiplantae</taxon>
        <taxon>Streptophyta</taxon>
        <taxon>Embryophyta</taxon>
        <taxon>Tracheophyta</taxon>
        <taxon>Spermatophyta</taxon>
        <taxon>Magnoliopsida</taxon>
        <taxon>eudicotyledons</taxon>
        <taxon>Gunneridae</taxon>
        <taxon>Pentapetalae</taxon>
        <taxon>rosids</taxon>
        <taxon>fabids</taxon>
        <taxon>Malpighiales</taxon>
        <taxon>Euphorbiaceae</taxon>
        <taxon>Crotonoideae</taxon>
        <taxon>Micrandreae</taxon>
        <taxon>Hevea</taxon>
    </lineage>
</organism>
<feature type="transmembrane region" description="Helical" evidence="16">
    <location>
        <begin position="222"/>
        <end position="245"/>
    </location>
</feature>
<evidence type="ECO:0000313" key="19">
    <source>
        <dbReference type="Proteomes" id="UP000467840"/>
    </source>
</evidence>
<keyword evidence="7 16" id="KW-0812">Transmembrane</keyword>
<dbReference type="Gene3D" id="1.10.287.70">
    <property type="match status" value="2"/>
</dbReference>
<reference evidence="18 19" key="1">
    <citation type="journal article" date="2020" name="Mol. Plant">
        <title>The Chromosome-Based Rubber Tree Genome Provides New Insights into Spurge Genome Evolution and Rubber Biosynthesis.</title>
        <authorList>
            <person name="Liu J."/>
            <person name="Shi C."/>
            <person name="Shi C.C."/>
            <person name="Li W."/>
            <person name="Zhang Q.J."/>
            <person name="Zhang Y."/>
            <person name="Li K."/>
            <person name="Lu H.F."/>
            <person name="Shi C."/>
            <person name="Zhu S.T."/>
            <person name="Xiao Z.Y."/>
            <person name="Nan H."/>
            <person name="Yue Y."/>
            <person name="Zhu X.G."/>
            <person name="Wu Y."/>
            <person name="Hong X.N."/>
            <person name="Fan G.Y."/>
            <person name="Tong Y."/>
            <person name="Zhang D."/>
            <person name="Mao C.L."/>
            <person name="Liu Y.L."/>
            <person name="Hao S.J."/>
            <person name="Liu W.Q."/>
            <person name="Lv M.Q."/>
            <person name="Zhang H.B."/>
            <person name="Liu Y."/>
            <person name="Hu-Tang G.R."/>
            <person name="Wang J.P."/>
            <person name="Wang J.H."/>
            <person name="Sun Y.H."/>
            <person name="Ni S.B."/>
            <person name="Chen W.B."/>
            <person name="Zhang X.C."/>
            <person name="Jiao Y.N."/>
            <person name="Eichler E.E."/>
            <person name="Li G.H."/>
            <person name="Liu X."/>
            <person name="Gao L.Z."/>
        </authorList>
    </citation>
    <scope>NUCLEOTIDE SEQUENCE [LARGE SCALE GENOMIC DNA]</scope>
    <source>
        <strain evidence="19">cv. GT1</strain>
        <tissue evidence="18">Leaf</tissue>
    </source>
</reference>
<keyword evidence="12" id="KW-0406">Ion transport</keyword>
<evidence type="ECO:0000256" key="14">
    <source>
        <dbReference type="ARBA" id="ARBA00023303"/>
    </source>
</evidence>
<feature type="region of interest" description="Disordered" evidence="15">
    <location>
        <begin position="552"/>
        <end position="573"/>
    </location>
</feature>
<evidence type="ECO:0000256" key="1">
    <source>
        <dbReference type="ARBA" id="ARBA00004141"/>
    </source>
</evidence>
<accession>A0A6A6K342</accession>
<feature type="transmembrane region" description="Helical" evidence="16">
    <location>
        <begin position="70"/>
        <end position="93"/>
    </location>
</feature>
<comment type="subcellular location">
    <subcellularLocation>
        <location evidence="1">Membrane</location>
        <topology evidence="1">Multi-pass membrane protein</topology>
    </subcellularLocation>
</comment>
<keyword evidence="14" id="KW-0407">Ion channel</keyword>
<feature type="domain" description="EF-hand" evidence="17">
    <location>
        <begin position="348"/>
        <end position="383"/>
    </location>
</feature>
<feature type="compositionally biased region" description="Basic and acidic residues" evidence="15">
    <location>
        <begin position="14"/>
        <end position="26"/>
    </location>
</feature>
<feature type="transmembrane region" description="Helical" evidence="16">
    <location>
        <begin position="513"/>
        <end position="538"/>
    </location>
</feature>
<dbReference type="AlphaFoldDB" id="A0A6A6K342"/>
<evidence type="ECO:0000256" key="13">
    <source>
        <dbReference type="ARBA" id="ARBA00023136"/>
    </source>
</evidence>
<keyword evidence="6" id="KW-0107">Calcium channel</keyword>
<gene>
    <name evidence="18" type="ORF">GH714_043583</name>
</gene>